<feature type="compositionally biased region" description="Low complexity" evidence="2">
    <location>
        <begin position="254"/>
        <end position="268"/>
    </location>
</feature>
<dbReference type="InterPro" id="IPR052866">
    <property type="entry name" value="F-box_protein_24"/>
</dbReference>
<dbReference type="Gene3D" id="2.130.10.30">
    <property type="entry name" value="Regulator of chromosome condensation 1/beta-lactamase-inhibitor protein II"/>
    <property type="match status" value="1"/>
</dbReference>
<gene>
    <name evidence="3" type="ORF">CVLEPA_LOCUS32017</name>
</gene>
<protein>
    <submittedName>
        <fullName evidence="3">Uncharacterized protein</fullName>
    </submittedName>
</protein>
<dbReference type="Pfam" id="PF00415">
    <property type="entry name" value="RCC1"/>
    <property type="match status" value="1"/>
</dbReference>
<dbReference type="SUPFAM" id="SSF50985">
    <property type="entry name" value="RCC1/BLIP-II"/>
    <property type="match status" value="1"/>
</dbReference>
<accession>A0ABP0H3L0</accession>
<keyword evidence="4" id="KW-1185">Reference proteome</keyword>
<evidence type="ECO:0000313" key="4">
    <source>
        <dbReference type="Proteomes" id="UP001642483"/>
    </source>
</evidence>
<evidence type="ECO:0000313" key="3">
    <source>
        <dbReference type="EMBL" id="CAK8698587.1"/>
    </source>
</evidence>
<dbReference type="EMBL" id="CAWYQH010000174">
    <property type="protein sequence ID" value="CAK8698587.1"/>
    <property type="molecule type" value="Genomic_DNA"/>
</dbReference>
<sequence>MQVTLKSASKTLGEKVKKIETSVGVVGFLTDTGKLHIVLQRKSEIADIFGRDATVKLLVPHPLPHVAKIVHCSIGDRHLGFIDEYNRAFMVGNNRYGQLGTGDRMDRSSPVQVLFNNRIRLLYCSLNHTLAVIEVGNQCFIMGTGCGSNGRLPGCPRGSVTFVKLDVKVPWSTKQIDAHKECLFLLSCYDIKDQVEFKMPPPSNFLVESFALKSQKELLIEMKRTGCWVDRMRLLEAMLEKASCRQPVCFPLKTSDQQSSKTSTSSGSVKKECFSSPLENSHLPEDMIILKEAVDHLRRTAESDELDKHILYNMQENQE</sequence>
<dbReference type="PROSITE" id="PS50012">
    <property type="entry name" value="RCC1_3"/>
    <property type="match status" value="1"/>
</dbReference>
<dbReference type="Proteomes" id="UP001642483">
    <property type="component" value="Unassembled WGS sequence"/>
</dbReference>
<proteinExistence type="predicted"/>
<feature type="repeat" description="RCC1" evidence="1">
    <location>
        <begin position="86"/>
        <end position="135"/>
    </location>
</feature>
<organism evidence="3 4">
    <name type="scientific">Clavelina lepadiformis</name>
    <name type="common">Light-bulb sea squirt</name>
    <name type="synonym">Ascidia lepadiformis</name>
    <dbReference type="NCBI Taxonomy" id="159417"/>
    <lineage>
        <taxon>Eukaryota</taxon>
        <taxon>Metazoa</taxon>
        <taxon>Chordata</taxon>
        <taxon>Tunicata</taxon>
        <taxon>Ascidiacea</taxon>
        <taxon>Aplousobranchia</taxon>
        <taxon>Clavelinidae</taxon>
        <taxon>Clavelina</taxon>
    </lineage>
</organism>
<dbReference type="InterPro" id="IPR009091">
    <property type="entry name" value="RCC1/BLIP-II"/>
</dbReference>
<name>A0ABP0H3L0_CLALP</name>
<dbReference type="PANTHER" id="PTHR47004:SF1">
    <property type="entry name" value="F-BOX ONLY PROTEIN 24"/>
    <property type="match status" value="1"/>
</dbReference>
<comment type="caution">
    <text evidence="3">The sequence shown here is derived from an EMBL/GenBank/DDBJ whole genome shotgun (WGS) entry which is preliminary data.</text>
</comment>
<evidence type="ECO:0000256" key="2">
    <source>
        <dbReference type="SAM" id="MobiDB-lite"/>
    </source>
</evidence>
<dbReference type="PANTHER" id="PTHR47004">
    <property type="entry name" value="F-BOX ONLY PROTEIN 24"/>
    <property type="match status" value="1"/>
</dbReference>
<feature type="region of interest" description="Disordered" evidence="2">
    <location>
        <begin position="254"/>
        <end position="276"/>
    </location>
</feature>
<reference evidence="3 4" key="1">
    <citation type="submission" date="2024-02" db="EMBL/GenBank/DDBJ databases">
        <authorList>
            <person name="Daric V."/>
            <person name="Darras S."/>
        </authorList>
    </citation>
    <scope>NUCLEOTIDE SEQUENCE [LARGE SCALE GENOMIC DNA]</scope>
</reference>
<dbReference type="InterPro" id="IPR000408">
    <property type="entry name" value="Reg_chr_condens"/>
</dbReference>
<evidence type="ECO:0000256" key="1">
    <source>
        <dbReference type="PROSITE-ProRule" id="PRU00235"/>
    </source>
</evidence>